<dbReference type="Proteomes" id="UP000053331">
    <property type="component" value="Unassembled WGS sequence"/>
</dbReference>
<keyword evidence="3" id="KW-1185">Reference proteome</keyword>
<feature type="region of interest" description="Disordered" evidence="1">
    <location>
        <begin position="87"/>
        <end position="130"/>
    </location>
</feature>
<name>A0A081ET08_9EURY</name>
<protein>
    <submittedName>
        <fullName evidence="2">Uncharacterized protein</fullName>
    </submittedName>
</protein>
<dbReference type="AlphaFoldDB" id="A0A081ET08"/>
<dbReference type="Pfam" id="PF26244">
    <property type="entry name" value="DUF8057"/>
    <property type="match status" value="1"/>
</dbReference>
<proteinExistence type="predicted"/>
<comment type="caution">
    <text evidence="2">The sequence shown here is derived from an EMBL/GenBank/DDBJ whole genome shotgun (WGS) entry which is preliminary data.</text>
</comment>
<evidence type="ECO:0000313" key="3">
    <source>
        <dbReference type="Proteomes" id="UP000053331"/>
    </source>
</evidence>
<sequence>MYDRTFGTEWDELTREEAVERAFALGVADGVGSERPAELDRVLDAFENAYDRSLIELSYDEGRTKALEIAAEADDPDAEAVWDRLVDGAGSPRGSPVSAALPGAITELTLTRRPRKGPPSSLDLPSMLRK</sequence>
<dbReference type="RefSeq" id="WP_050026529.1">
    <property type="nucleotide sequence ID" value="NZ_JNFH02000086.1"/>
</dbReference>
<dbReference type="OrthoDB" id="252552at2157"/>
<organism evidence="2 3">
    <name type="scientific">Halorubrum saccharovorum</name>
    <dbReference type="NCBI Taxonomy" id="2248"/>
    <lineage>
        <taxon>Archaea</taxon>
        <taxon>Methanobacteriati</taxon>
        <taxon>Methanobacteriota</taxon>
        <taxon>Stenosarchaea group</taxon>
        <taxon>Halobacteria</taxon>
        <taxon>Halobacteriales</taxon>
        <taxon>Haloferacaceae</taxon>
        <taxon>Halorubrum</taxon>
    </lineage>
</organism>
<accession>A0A081ET08</accession>
<dbReference type="EMBL" id="JNFH02000086">
    <property type="protein sequence ID" value="KDS90546.2"/>
    <property type="molecule type" value="Genomic_DNA"/>
</dbReference>
<dbReference type="InterPro" id="IPR058370">
    <property type="entry name" value="DUF8057"/>
</dbReference>
<reference evidence="2 3" key="1">
    <citation type="journal article" date="2015" name="Genome Announc.">
        <title>Draft genome sequence of a Halorubrum H3 strain isolated from the burlinskoye salt lake (Altai Krai, Russia).</title>
        <authorList>
            <person name="Rozanov A.S."/>
            <person name="Bryanskaya A.V."/>
            <person name="Malup T.K."/>
            <person name="Kotenko A.V."/>
            <person name="Peltek S.E."/>
        </authorList>
    </citation>
    <scope>NUCLEOTIDE SEQUENCE [LARGE SCALE GENOMIC DNA]</scope>
    <source>
        <strain evidence="2 3">H3</strain>
    </source>
</reference>
<evidence type="ECO:0000313" key="2">
    <source>
        <dbReference type="EMBL" id="KDS90546.2"/>
    </source>
</evidence>
<evidence type="ECO:0000256" key="1">
    <source>
        <dbReference type="SAM" id="MobiDB-lite"/>
    </source>
</evidence>
<gene>
    <name evidence="2" type="ORF">FK85_12860</name>
</gene>